<dbReference type="Gene3D" id="3.40.30.10">
    <property type="entry name" value="Glutaredoxin"/>
    <property type="match status" value="1"/>
</dbReference>
<dbReference type="PANTHER" id="PTHR43968:SF6">
    <property type="entry name" value="GLUTATHIONE S-TRANSFERASE OMEGA"/>
    <property type="match status" value="1"/>
</dbReference>
<protein>
    <recommendedName>
        <fullName evidence="5">GST N-terminal domain-containing protein</fullName>
    </recommendedName>
</protein>
<dbReference type="InterPro" id="IPR040079">
    <property type="entry name" value="Glutathione_S-Trfase"/>
</dbReference>
<dbReference type="SUPFAM" id="SSF52833">
    <property type="entry name" value="Thioredoxin-like"/>
    <property type="match status" value="1"/>
</dbReference>
<dbReference type="EMBL" id="CP042197">
    <property type="protein sequence ID" value="QDS75646.1"/>
    <property type="molecule type" value="Genomic_DNA"/>
</dbReference>
<dbReference type="InterPro" id="IPR036282">
    <property type="entry name" value="Glutathione-S-Trfase_C_sf"/>
</dbReference>
<dbReference type="SUPFAM" id="SSF47616">
    <property type="entry name" value="GST C-terminal domain-like"/>
    <property type="match status" value="1"/>
</dbReference>
<dbReference type="InterPro" id="IPR010987">
    <property type="entry name" value="Glutathione-S-Trfase_C-like"/>
</dbReference>
<dbReference type="Gene3D" id="1.20.1050.10">
    <property type="match status" value="1"/>
</dbReference>
<dbReference type="OrthoDB" id="249703at2759"/>
<gene>
    <name evidence="3" type="ORF">FKW77_007014</name>
</gene>
<evidence type="ECO:0000259" key="1">
    <source>
        <dbReference type="PROSITE" id="PS50404"/>
    </source>
</evidence>
<dbReference type="SFLD" id="SFLDS00019">
    <property type="entry name" value="Glutathione_Transferase_(cytos"/>
    <property type="match status" value="1"/>
</dbReference>
<dbReference type="SFLD" id="SFLDG00358">
    <property type="entry name" value="Main_(cytGST)"/>
    <property type="match status" value="1"/>
</dbReference>
<dbReference type="CDD" id="cd00570">
    <property type="entry name" value="GST_N_family"/>
    <property type="match status" value="1"/>
</dbReference>
<dbReference type="Proteomes" id="UP000316270">
    <property type="component" value="Chromosome 13"/>
</dbReference>
<dbReference type="InterPro" id="IPR050983">
    <property type="entry name" value="GST_Omega/HSP26"/>
</dbReference>
<dbReference type="Pfam" id="PF13417">
    <property type="entry name" value="GST_N_3"/>
    <property type="match status" value="1"/>
</dbReference>
<dbReference type="Pfam" id="PF13410">
    <property type="entry name" value="GST_C_2"/>
    <property type="match status" value="1"/>
</dbReference>
<reference evidence="3 4" key="1">
    <citation type="submission" date="2019-07" db="EMBL/GenBank/DDBJ databases">
        <title>Finished genome of Venturia effusa.</title>
        <authorList>
            <person name="Young C.A."/>
            <person name="Cox M.P."/>
            <person name="Ganley A.R.D."/>
            <person name="David W.J."/>
        </authorList>
    </citation>
    <scope>NUCLEOTIDE SEQUENCE [LARGE SCALE GENOMIC DNA]</scope>
    <source>
        <strain evidence="4">albino</strain>
    </source>
</reference>
<evidence type="ECO:0000313" key="3">
    <source>
        <dbReference type="EMBL" id="QDS75646.1"/>
    </source>
</evidence>
<evidence type="ECO:0000313" key="4">
    <source>
        <dbReference type="Proteomes" id="UP000316270"/>
    </source>
</evidence>
<feature type="domain" description="GST C-terminal" evidence="2">
    <location>
        <begin position="88"/>
        <end position="213"/>
    </location>
</feature>
<dbReference type="PROSITE" id="PS50405">
    <property type="entry name" value="GST_CTER"/>
    <property type="match status" value="1"/>
</dbReference>
<proteinExistence type="predicted"/>
<sequence length="263" mass="30068">MTDSNPLVLYDQSASSYAQKIRIALREKGIPFTIKTPSATTKETEFIAASPRLEVPALIDGDVQIFDSTIILEYIEEKWPTPPLMPKSPAERAKARMIEEVCDTHYEATNWGYGELLWFGRADHNAELKASMTKKALEQTRTCLDWLAKQLGEKSFFHGEVFGWADVCAAAIVNRTRYYGIVLVVGEAMERWLKRIRERDSVRETFNEAEAAFMSMANMKEKFASGARKREYRDHRLEWMIKCGGLGIVKNGIEKDNVKFSWP</sequence>
<dbReference type="AlphaFoldDB" id="A0A517LJA5"/>
<dbReference type="InterPro" id="IPR036249">
    <property type="entry name" value="Thioredoxin-like_sf"/>
</dbReference>
<accession>A0A517LJA5</accession>
<keyword evidence="4" id="KW-1185">Reference proteome</keyword>
<dbReference type="STRING" id="50376.A0A517LJA5"/>
<dbReference type="PROSITE" id="PS50404">
    <property type="entry name" value="GST_NTER"/>
    <property type="match status" value="1"/>
</dbReference>
<organism evidence="3 4">
    <name type="scientific">Venturia effusa</name>
    <dbReference type="NCBI Taxonomy" id="50376"/>
    <lineage>
        <taxon>Eukaryota</taxon>
        <taxon>Fungi</taxon>
        <taxon>Dikarya</taxon>
        <taxon>Ascomycota</taxon>
        <taxon>Pezizomycotina</taxon>
        <taxon>Dothideomycetes</taxon>
        <taxon>Pleosporomycetidae</taxon>
        <taxon>Venturiales</taxon>
        <taxon>Venturiaceae</taxon>
        <taxon>Venturia</taxon>
    </lineage>
</organism>
<feature type="domain" description="GST N-terminal" evidence="1">
    <location>
        <begin position="5"/>
        <end position="83"/>
    </location>
</feature>
<dbReference type="GO" id="GO:0005737">
    <property type="term" value="C:cytoplasm"/>
    <property type="evidence" value="ECO:0007669"/>
    <property type="project" value="TreeGrafter"/>
</dbReference>
<name>A0A517LJA5_9PEZI</name>
<evidence type="ECO:0008006" key="5">
    <source>
        <dbReference type="Google" id="ProtNLM"/>
    </source>
</evidence>
<dbReference type="PANTHER" id="PTHR43968">
    <property type="match status" value="1"/>
</dbReference>
<evidence type="ECO:0000259" key="2">
    <source>
        <dbReference type="PROSITE" id="PS50405"/>
    </source>
</evidence>
<dbReference type="InterPro" id="IPR004045">
    <property type="entry name" value="Glutathione_S-Trfase_N"/>
</dbReference>